<dbReference type="FunFam" id="3.40.1810.10:FF:000013">
    <property type="entry name" value="Transcription factor, MADS-box"/>
    <property type="match status" value="1"/>
</dbReference>
<dbReference type="GO" id="GO:0000981">
    <property type="term" value="F:DNA-binding transcription factor activity, RNA polymerase II-specific"/>
    <property type="evidence" value="ECO:0007669"/>
    <property type="project" value="TreeGrafter"/>
</dbReference>
<dbReference type="GeneID" id="54628966"/>
<protein>
    <submittedName>
        <fullName evidence="9">Smp1p</fullName>
    </submittedName>
</protein>
<evidence type="ECO:0000313" key="9">
    <source>
        <dbReference type="RefSeq" id="XP_033764775.1"/>
    </source>
</evidence>
<dbReference type="SMART" id="SM00432">
    <property type="entry name" value="MADS"/>
    <property type="match status" value="1"/>
</dbReference>
<dbReference type="GO" id="GO:0008301">
    <property type="term" value="F:DNA binding, bending"/>
    <property type="evidence" value="ECO:0007669"/>
    <property type="project" value="UniProtKB-ARBA"/>
</dbReference>
<dbReference type="GO" id="GO:0045944">
    <property type="term" value="P:positive regulation of transcription by RNA polymerase II"/>
    <property type="evidence" value="ECO:0007669"/>
    <property type="project" value="InterPro"/>
</dbReference>
<organism evidence="9">
    <name type="scientific">Saccharomyces paradoxus</name>
    <name type="common">Yeast</name>
    <name type="synonym">Saccharomyces douglasii</name>
    <dbReference type="NCBI Taxonomy" id="27291"/>
    <lineage>
        <taxon>Eukaryota</taxon>
        <taxon>Fungi</taxon>
        <taxon>Dikarya</taxon>
        <taxon>Ascomycota</taxon>
        <taxon>Saccharomycotina</taxon>
        <taxon>Saccharomycetes</taxon>
        <taxon>Saccharomycetales</taxon>
        <taxon>Saccharomycetaceae</taxon>
        <taxon>Saccharomyces</taxon>
    </lineage>
</organism>
<evidence type="ECO:0000256" key="7">
    <source>
        <dbReference type="SAM" id="MobiDB-lite"/>
    </source>
</evidence>
<dbReference type="VEuPathDB" id="FungiDB:SPAR_B02820"/>
<evidence type="ECO:0000256" key="5">
    <source>
        <dbReference type="ARBA" id="ARBA00023242"/>
    </source>
</evidence>
<comment type="similarity">
    <text evidence="6">Belongs to the MEF2 family.</text>
</comment>
<dbReference type="InterPro" id="IPR033896">
    <property type="entry name" value="MEF2-like_N"/>
</dbReference>
<sequence length="452" mass="49457">MGRRKIEIEPIKDDRNRTVTFIKRKAGLFKKAHELSVLCQVDIAVIILGSNNTFYEYSSVDMSNLLTVHQNNIDLPHNIIEPSDYGDYVKKPRVVLNERKRRRRRAAVLQPASRSGSSTASSQDSSSIQNNRNLSAPSAPNDAGNTCVSTPLVHYEGGISRSGSSNSNCTRNNAEYPVFQDCLHPGGNFHANNYKESVDQQLLANETLHRDFMNKRIRLDTRPLLPGSNQSSYHNFYPSPYENLPKPSLPTSLVGNIPPFQSQFVQVIPANTNLTGRTFNGTGDNETIETRQKIPPAVTISNASDGPAPVQTMVHHLNQLNSNRGKLSGKPYLKLSIPGATSDPCQKSPVVYSATASPKTDLQPTPEHVLSSNMSSPLSRSKILALKNNDVDGSYHNGRCASTHVNNKAFFLKPPIGRPPKFPKSPSSSIVVFPSSVASSSVKSTNSTNSPD</sequence>
<dbReference type="GO" id="GO:0046983">
    <property type="term" value="F:protein dimerization activity"/>
    <property type="evidence" value="ECO:0007669"/>
    <property type="project" value="InterPro"/>
</dbReference>
<feature type="compositionally biased region" description="Polar residues" evidence="7">
    <location>
        <begin position="128"/>
        <end position="147"/>
    </location>
</feature>
<accession>A0A8B8ULV2</accession>
<dbReference type="SUPFAM" id="SSF55455">
    <property type="entry name" value="SRF-like"/>
    <property type="match status" value="1"/>
</dbReference>
<keyword evidence="5" id="KW-0539">Nucleus</keyword>
<evidence type="ECO:0000259" key="8">
    <source>
        <dbReference type="PROSITE" id="PS50066"/>
    </source>
</evidence>
<gene>
    <name evidence="9" type="primary">SMP1</name>
    <name evidence="9" type="ORF">SPAR_B02820</name>
</gene>
<dbReference type="Gene3D" id="3.40.1810.10">
    <property type="entry name" value="Transcription factor, MADS-box"/>
    <property type="match status" value="1"/>
</dbReference>
<dbReference type="KEGG" id="spao:SPAR_B02820"/>
<dbReference type="InterPro" id="IPR002100">
    <property type="entry name" value="TF_MADSbox"/>
</dbReference>
<dbReference type="GO" id="GO:0033554">
    <property type="term" value="P:cellular response to stress"/>
    <property type="evidence" value="ECO:0007669"/>
    <property type="project" value="UniProtKB-ARBA"/>
</dbReference>
<reference evidence="9" key="3">
    <citation type="submission" date="2025-07" db="EMBL/GenBank/DDBJ databases">
        <authorList>
            <consortium name="NCBI Genome Project"/>
        </authorList>
    </citation>
    <scope>NUCLEOTIDE SEQUENCE</scope>
    <source>
        <strain evidence="9">CBS432</strain>
    </source>
</reference>
<dbReference type="Pfam" id="PF00319">
    <property type="entry name" value="SRF-TF"/>
    <property type="match status" value="1"/>
</dbReference>
<reference evidence="9" key="2">
    <citation type="submission" date="2020-01" db="EMBL/GenBank/DDBJ databases">
        <title>Population-level Yeast Reference Genomes.</title>
        <authorList>
            <person name="Yue J.-X."/>
        </authorList>
    </citation>
    <scope>NUCLEOTIDE SEQUENCE</scope>
    <source>
        <strain evidence="9">CBS432</strain>
    </source>
</reference>
<dbReference type="CDD" id="cd00265">
    <property type="entry name" value="MADS_MEF2_like"/>
    <property type="match status" value="1"/>
</dbReference>
<dbReference type="OrthoDB" id="1898716at2759"/>
<evidence type="ECO:0000256" key="4">
    <source>
        <dbReference type="ARBA" id="ARBA00023163"/>
    </source>
</evidence>
<feature type="region of interest" description="Disordered" evidence="7">
    <location>
        <begin position="356"/>
        <end position="376"/>
    </location>
</feature>
<evidence type="ECO:0000256" key="6">
    <source>
        <dbReference type="ARBA" id="ARBA00025805"/>
    </source>
</evidence>
<dbReference type="PRINTS" id="PR00404">
    <property type="entry name" value="MADSDOMAIN"/>
</dbReference>
<evidence type="ECO:0000256" key="1">
    <source>
        <dbReference type="ARBA" id="ARBA00004123"/>
    </source>
</evidence>
<dbReference type="PANTHER" id="PTHR11945">
    <property type="entry name" value="MADS BOX PROTEIN"/>
    <property type="match status" value="1"/>
</dbReference>
<dbReference type="GO" id="GO:0005634">
    <property type="term" value="C:nucleus"/>
    <property type="evidence" value="ECO:0007669"/>
    <property type="project" value="UniProtKB-SubCell"/>
</dbReference>
<reference evidence="9" key="4">
    <citation type="submission" date="2025-08" db="UniProtKB">
        <authorList>
            <consortium name="RefSeq"/>
        </authorList>
    </citation>
    <scope>IDENTIFICATION</scope>
    <source>
        <strain evidence="9">CBS432</strain>
    </source>
</reference>
<evidence type="ECO:0000256" key="3">
    <source>
        <dbReference type="ARBA" id="ARBA00023125"/>
    </source>
</evidence>
<dbReference type="GO" id="GO:0000978">
    <property type="term" value="F:RNA polymerase II cis-regulatory region sequence-specific DNA binding"/>
    <property type="evidence" value="ECO:0007669"/>
    <property type="project" value="TreeGrafter"/>
</dbReference>
<feature type="region of interest" description="Disordered" evidence="7">
    <location>
        <begin position="99"/>
        <end position="147"/>
    </location>
</feature>
<name>A0A8B8ULV2_SACPA</name>
<dbReference type="PROSITE" id="PS50066">
    <property type="entry name" value="MADS_BOX_2"/>
    <property type="match status" value="1"/>
</dbReference>
<feature type="compositionally biased region" description="Low complexity" evidence="7">
    <location>
        <begin position="113"/>
        <end position="127"/>
    </location>
</feature>
<dbReference type="PROSITE" id="PS00350">
    <property type="entry name" value="MADS_BOX_1"/>
    <property type="match status" value="1"/>
</dbReference>
<evidence type="ECO:0000256" key="2">
    <source>
        <dbReference type="ARBA" id="ARBA00023015"/>
    </source>
</evidence>
<dbReference type="AlphaFoldDB" id="A0A8B8ULV2"/>
<keyword evidence="4" id="KW-0804">Transcription</keyword>
<comment type="subcellular location">
    <subcellularLocation>
        <location evidence="1">Nucleus</location>
    </subcellularLocation>
</comment>
<reference evidence="9" key="1">
    <citation type="journal article" date="2017" name="Nat. Genet.">
        <title>Contrasting evolutionary genome dynamics between domesticated and wild yeasts.</title>
        <authorList>
            <person name="Yue J.X."/>
            <person name="Li J."/>
            <person name="Aigrain L."/>
            <person name="Hallin J."/>
            <person name="Persson K."/>
            <person name="Oliver K."/>
            <person name="Bergstrom A."/>
            <person name="Coupland P."/>
            <person name="Warringer J."/>
            <person name="Lagomarsino M.C."/>
            <person name="Fischer G."/>
            <person name="Durbin R."/>
            <person name="Liti G."/>
        </authorList>
    </citation>
    <scope>NUCLEOTIDE SEQUENCE</scope>
    <source>
        <strain evidence="9">CBS432</strain>
    </source>
</reference>
<keyword evidence="2" id="KW-0805">Transcription regulation</keyword>
<dbReference type="InterPro" id="IPR036879">
    <property type="entry name" value="TF_MADSbox_sf"/>
</dbReference>
<dbReference type="PANTHER" id="PTHR11945:SF534">
    <property type="entry name" value="MYOCYTE-SPECIFIC ENHANCER FACTOR 2"/>
    <property type="match status" value="1"/>
</dbReference>
<proteinExistence type="inferred from homology"/>
<keyword evidence="3" id="KW-0238">DNA-binding</keyword>
<feature type="domain" description="MADS-box" evidence="8">
    <location>
        <begin position="1"/>
        <end position="61"/>
    </location>
</feature>
<dbReference type="RefSeq" id="XP_033764775.1">
    <property type="nucleotide sequence ID" value="XM_033908884.1"/>
</dbReference>